<sequence>MKIDVALAVAWLDRFADAVDAHRDQLTQLDSAIGDGDHGSNMQRGCDAVRTALADAEPATVGAVLVKAGGTLISKVGGASGPLYGSALRAAGKALGDGESASAEQLVEALNAAIAALAKLGAAQPGDKTMLDAWTPAVAALGEAVAGGGGLPAAAEAAAEAAEQGAAATVPLQARKGRASYLGPRSIGHRDPGASSTALLFAALAEATRDAPGATKDAPGVTEDAPGVTEDAPGVTEDAPGVTEDAPGVTEDAPGAAG</sequence>
<dbReference type="InterPro" id="IPR036117">
    <property type="entry name" value="DhaL_dom_sf"/>
</dbReference>
<comment type="caution">
    <text evidence="5">The sequence shown here is derived from an EMBL/GenBank/DDBJ whole genome shotgun (WGS) entry which is preliminary data.</text>
</comment>
<name>A0ABP9PIM4_9PSEU</name>
<dbReference type="GO" id="GO:0016301">
    <property type="term" value="F:kinase activity"/>
    <property type="evidence" value="ECO:0007669"/>
    <property type="project" value="UniProtKB-KW"/>
</dbReference>
<protein>
    <submittedName>
        <fullName evidence="5">Dihydroxyacetone kinase subunit DhaL</fullName>
    </submittedName>
</protein>
<keyword evidence="1" id="KW-0808">Transferase</keyword>
<dbReference type="PROSITE" id="PS51480">
    <property type="entry name" value="DHAL"/>
    <property type="match status" value="1"/>
</dbReference>
<dbReference type="RefSeq" id="WP_185058979.1">
    <property type="nucleotide sequence ID" value="NZ_BAABJP010000001.1"/>
</dbReference>
<keyword evidence="6" id="KW-1185">Reference proteome</keyword>
<evidence type="ECO:0000259" key="4">
    <source>
        <dbReference type="PROSITE" id="PS51480"/>
    </source>
</evidence>
<accession>A0ABP9PIM4</accession>
<dbReference type="Proteomes" id="UP001428817">
    <property type="component" value="Unassembled WGS sequence"/>
</dbReference>
<evidence type="ECO:0000256" key="3">
    <source>
        <dbReference type="SAM" id="MobiDB-lite"/>
    </source>
</evidence>
<dbReference type="SUPFAM" id="SSF101473">
    <property type="entry name" value="DhaL-like"/>
    <property type="match status" value="1"/>
</dbReference>
<feature type="domain" description="DhaL" evidence="4">
    <location>
        <begin position="6"/>
        <end position="206"/>
    </location>
</feature>
<keyword evidence="2 5" id="KW-0418">Kinase</keyword>
<evidence type="ECO:0000313" key="6">
    <source>
        <dbReference type="Proteomes" id="UP001428817"/>
    </source>
</evidence>
<proteinExistence type="predicted"/>
<gene>
    <name evidence="5" type="primary">dhaL_1</name>
    <name evidence="5" type="ORF">GCM10023321_07620</name>
</gene>
<evidence type="ECO:0000256" key="2">
    <source>
        <dbReference type="ARBA" id="ARBA00022777"/>
    </source>
</evidence>
<dbReference type="InterPro" id="IPR004007">
    <property type="entry name" value="DhaL_dom"/>
</dbReference>
<evidence type="ECO:0000256" key="1">
    <source>
        <dbReference type="ARBA" id="ARBA00022679"/>
    </source>
</evidence>
<feature type="region of interest" description="Disordered" evidence="3">
    <location>
        <begin position="210"/>
        <end position="258"/>
    </location>
</feature>
<dbReference type="PANTHER" id="PTHR28629:SF4">
    <property type="entry name" value="TRIOKINASE_FMN CYCLASE"/>
    <property type="match status" value="1"/>
</dbReference>
<evidence type="ECO:0000313" key="5">
    <source>
        <dbReference type="EMBL" id="GAA5147117.1"/>
    </source>
</evidence>
<reference evidence="6" key="1">
    <citation type="journal article" date="2019" name="Int. J. Syst. Evol. Microbiol.">
        <title>The Global Catalogue of Microorganisms (GCM) 10K type strain sequencing project: providing services to taxonomists for standard genome sequencing and annotation.</title>
        <authorList>
            <consortium name="The Broad Institute Genomics Platform"/>
            <consortium name="The Broad Institute Genome Sequencing Center for Infectious Disease"/>
            <person name="Wu L."/>
            <person name="Ma J."/>
        </authorList>
    </citation>
    <scope>NUCLEOTIDE SEQUENCE [LARGE SCALE GENOMIC DNA]</scope>
    <source>
        <strain evidence="6">JCM 18303</strain>
    </source>
</reference>
<dbReference type="SMART" id="SM01120">
    <property type="entry name" value="Dak2"/>
    <property type="match status" value="1"/>
</dbReference>
<organism evidence="5 6">
    <name type="scientific">Pseudonocardia eucalypti</name>
    <dbReference type="NCBI Taxonomy" id="648755"/>
    <lineage>
        <taxon>Bacteria</taxon>
        <taxon>Bacillati</taxon>
        <taxon>Actinomycetota</taxon>
        <taxon>Actinomycetes</taxon>
        <taxon>Pseudonocardiales</taxon>
        <taxon>Pseudonocardiaceae</taxon>
        <taxon>Pseudonocardia</taxon>
    </lineage>
</organism>
<dbReference type="Pfam" id="PF02734">
    <property type="entry name" value="Dak2"/>
    <property type="match status" value="1"/>
</dbReference>
<dbReference type="NCBIfam" id="TIGR02365">
    <property type="entry name" value="dha_L_ycgS"/>
    <property type="match status" value="1"/>
</dbReference>
<dbReference type="InterPro" id="IPR050861">
    <property type="entry name" value="Dihydroxyacetone_Kinase"/>
</dbReference>
<dbReference type="InterPro" id="IPR012737">
    <property type="entry name" value="DhaK_L_YcgS"/>
</dbReference>
<dbReference type="PANTHER" id="PTHR28629">
    <property type="entry name" value="TRIOKINASE/FMN CYCLASE"/>
    <property type="match status" value="1"/>
</dbReference>
<dbReference type="EMBL" id="BAABJP010000001">
    <property type="protein sequence ID" value="GAA5147117.1"/>
    <property type="molecule type" value="Genomic_DNA"/>
</dbReference>
<dbReference type="Gene3D" id="1.25.40.340">
    <property type="match status" value="1"/>
</dbReference>